<dbReference type="InterPro" id="IPR012255">
    <property type="entry name" value="ETF_b"/>
</dbReference>
<feature type="domain" description="Electron transfer flavoprotein alpha/beta-subunit N-terminal" evidence="8">
    <location>
        <begin position="27"/>
        <end position="219"/>
    </location>
</feature>
<dbReference type="GO" id="GO:0009055">
    <property type="term" value="F:electron transfer activity"/>
    <property type="evidence" value="ECO:0007669"/>
    <property type="project" value="InterPro"/>
</dbReference>
<keyword evidence="4 7" id="KW-0249">Electron transport</keyword>
<dbReference type="STRING" id="1245769.A0A0C7N7Z8"/>
<evidence type="ECO:0000313" key="9">
    <source>
        <dbReference type="EMBL" id="CEP62683.1"/>
    </source>
</evidence>
<evidence type="ECO:0000256" key="7">
    <source>
        <dbReference type="PIRNR" id="PIRNR000090"/>
    </source>
</evidence>
<dbReference type="AlphaFoldDB" id="A0A0C7N7Z8"/>
<dbReference type="InterPro" id="IPR000049">
    <property type="entry name" value="ET-Flavoprotein_bsu_CS"/>
</dbReference>
<dbReference type="InterPro" id="IPR033948">
    <property type="entry name" value="ETF_beta_N"/>
</dbReference>
<evidence type="ECO:0000313" key="10">
    <source>
        <dbReference type="Proteomes" id="UP000054304"/>
    </source>
</evidence>
<dbReference type="SUPFAM" id="SSF52402">
    <property type="entry name" value="Adenine nucleotide alpha hydrolases-like"/>
    <property type="match status" value="1"/>
</dbReference>
<gene>
    <name evidence="9" type="ORF">LALA0_S06e01266g</name>
</gene>
<dbReference type="SMART" id="SM00893">
    <property type="entry name" value="ETF"/>
    <property type="match status" value="1"/>
</dbReference>
<dbReference type="OrthoDB" id="276685at2759"/>
<dbReference type="PANTHER" id="PTHR21294:SF8">
    <property type="entry name" value="ELECTRON TRANSFER FLAVOPROTEIN SUBUNIT BETA"/>
    <property type="match status" value="1"/>
</dbReference>
<dbReference type="InterPro" id="IPR014730">
    <property type="entry name" value="ETF_a/b_N"/>
</dbReference>
<dbReference type="GeneID" id="34686153"/>
<dbReference type="GO" id="GO:0033539">
    <property type="term" value="P:fatty acid beta-oxidation using acyl-CoA dehydrogenase"/>
    <property type="evidence" value="ECO:0007669"/>
    <property type="project" value="TreeGrafter"/>
</dbReference>
<dbReference type="PROSITE" id="PS01065">
    <property type="entry name" value="ETF_BETA"/>
    <property type="match status" value="1"/>
</dbReference>
<keyword evidence="10" id="KW-1185">Reference proteome</keyword>
<proteinExistence type="inferred from homology"/>
<keyword evidence="7" id="KW-0496">Mitochondrion</keyword>
<dbReference type="CDD" id="cd01714">
    <property type="entry name" value="ETF_beta"/>
    <property type="match status" value="1"/>
</dbReference>
<organism evidence="9 10">
    <name type="scientific">Lachancea lanzarotensis</name>
    <dbReference type="NCBI Taxonomy" id="1245769"/>
    <lineage>
        <taxon>Eukaryota</taxon>
        <taxon>Fungi</taxon>
        <taxon>Dikarya</taxon>
        <taxon>Ascomycota</taxon>
        <taxon>Saccharomycotina</taxon>
        <taxon>Saccharomycetes</taxon>
        <taxon>Saccharomycetales</taxon>
        <taxon>Saccharomycetaceae</taxon>
        <taxon>Lachancea</taxon>
    </lineage>
</organism>
<dbReference type="InterPro" id="IPR014729">
    <property type="entry name" value="Rossmann-like_a/b/a_fold"/>
</dbReference>
<comment type="cofactor">
    <cofactor evidence="7">
        <name>FAD</name>
        <dbReference type="ChEBI" id="CHEBI:57692"/>
    </cofactor>
    <text evidence="7">Binds 1 FAD per dimer.</text>
</comment>
<dbReference type="HOGENOM" id="CLU_060196_0_1_1"/>
<dbReference type="EMBL" id="LN736365">
    <property type="protein sequence ID" value="CEP62683.1"/>
    <property type="molecule type" value="Genomic_DNA"/>
</dbReference>
<comment type="subunit">
    <text evidence="7">Heterodimer of an alpha and a beta subunit.</text>
</comment>
<reference evidence="9 10" key="1">
    <citation type="submission" date="2014-12" db="EMBL/GenBank/DDBJ databases">
        <authorList>
            <person name="Neuveglise Cecile"/>
        </authorList>
    </citation>
    <scope>NUCLEOTIDE SEQUENCE [LARGE SCALE GENOMIC DNA]</scope>
    <source>
        <strain evidence="9 10">CBS 12615</strain>
    </source>
</reference>
<dbReference type="GO" id="GO:0005759">
    <property type="term" value="C:mitochondrial matrix"/>
    <property type="evidence" value="ECO:0007669"/>
    <property type="project" value="UniProtKB-SubCell"/>
</dbReference>
<dbReference type="PANTHER" id="PTHR21294">
    <property type="entry name" value="ELECTRON TRANSFER FLAVOPROTEIN BETA-SUBUNIT"/>
    <property type="match status" value="1"/>
</dbReference>
<comment type="cofactor">
    <cofactor evidence="7">
        <name>AMP</name>
        <dbReference type="ChEBI" id="CHEBI:456215"/>
    </cofactor>
    <text evidence="7">Binds 1 AMP per subunit.</text>
</comment>
<dbReference type="RefSeq" id="XP_022628906.1">
    <property type="nucleotide sequence ID" value="XM_022771732.1"/>
</dbReference>
<dbReference type="Proteomes" id="UP000054304">
    <property type="component" value="Unassembled WGS sequence"/>
</dbReference>
<keyword evidence="3 7" id="KW-0813">Transport</keyword>
<accession>A0A0C7N7Z8</accession>
<dbReference type="PIRSF" id="PIRSF000090">
    <property type="entry name" value="Beta-ETF"/>
    <property type="match status" value="1"/>
</dbReference>
<dbReference type="Gene3D" id="3.40.50.620">
    <property type="entry name" value="HUPs"/>
    <property type="match status" value="1"/>
</dbReference>
<dbReference type="GO" id="GO:0009063">
    <property type="term" value="P:amino acid catabolic process"/>
    <property type="evidence" value="ECO:0007669"/>
    <property type="project" value="TreeGrafter"/>
</dbReference>
<evidence type="ECO:0000256" key="1">
    <source>
        <dbReference type="ARBA" id="ARBA00004305"/>
    </source>
</evidence>
<evidence type="ECO:0000259" key="8">
    <source>
        <dbReference type="SMART" id="SM00893"/>
    </source>
</evidence>
<evidence type="ECO:0000256" key="3">
    <source>
        <dbReference type="ARBA" id="ARBA00022448"/>
    </source>
</evidence>
<evidence type="ECO:0000256" key="2">
    <source>
        <dbReference type="ARBA" id="ARBA00007557"/>
    </source>
</evidence>
<evidence type="ECO:0000256" key="4">
    <source>
        <dbReference type="ARBA" id="ARBA00022982"/>
    </source>
</evidence>
<comment type="similarity">
    <text evidence="2 7">Belongs to the ETF beta-subunit/FixA family.</text>
</comment>
<name>A0A0C7N7Z8_9SACH</name>
<protein>
    <recommendedName>
        <fullName evidence="6 7">Probable electron transfer flavoprotein subunit beta</fullName>
    </recommendedName>
</protein>
<evidence type="ECO:0000256" key="6">
    <source>
        <dbReference type="ARBA" id="ARBA00070315"/>
    </source>
</evidence>
<dbReference type="FunFam" id="3.40.50.620:FF:000011">
    <property type="entry name" value="Electron transfer flavoprotein subunit beta"/>
    <property type="match status" value="1"/>
</dbReference>
<comment type="function">
    <text evidence="5 7">The electron transfer flavoprotein serves as a specific electron acceptor for several dehydrogenases, including five acyl-CoA dehydrogenases, glutaryl-CoA and sarcosine dehydrogenase. It transfers the electrons to the main mitochondrial respiratory chain via ETF-ubiquinone oxidoreductase (ETF dehydrogenase).</text>
</comment>
<dbReference type="Pfam" id="PF01012">
    <property type="entry name" value="ETF"/>
    <property type="match status" value="1"/>
</dbReference>
<sequence length="258" mass="28135">MSKALRILVPVKRVIDYAIKPRINKAGTGVEKTGVKFSMNPFDDIAVEEAVRIREAHKKLVENIHAVSIGPTKAQDILRTALAKGADTCTLIDAKETELEPLAVAKILKQVVAKQNANLVILGKQSIDDDCNNTGQMLAGLLNWPQATNAAKVEIDESSLVAKVTREIDGGEETISAPLPLVITTDLRLNQPRYATLPNLMKAKKKPMEKMTLADFSDVSTEPRLQVLKLEEPPTRSAGEKVASVDELIEKLKSVKAI</sequence>
<evidence type="ECO:0000256" key="5">
    <source>
        <dbReference type="ARBA" id="ARBA00025416"/>
    </source>
</evidence>
<comment type="subcellular location">
    <subcellularLocation>
        <location evidence="1 7">Mitochondrion matrix</location>
    </subcellularLocation>
</comment>